<dbReference type="InterPro" id="IPR043128">
    <property type="entry name" value="Rev_trsase/Diguanyl_cyclase"/>
</dbReference>
<dbReference type="PANTHER" id="PTHR11076">
    <property type="entry name" value="DNA REPAIR POLYMERASE UMUC / TRANSFERASE FAMILY MEMBER"/>
    <property type="match status" value="1"/>
</dbReference>
<dbReference type="PROSITE" id="PS50173">
    <property type="entry name" value="UMUC"/>
    <property type="match status" value="1"/>
</dbReference>
<evidence type="ECO:0000256" key="1">
    <source>
        <dbReference type="ARBA" id="ARBA00010945"/>
    </source>
</evidence>
<evidence type="ECO:0000259" key="4">
    <source>
        <dbReference type="PROSITE" id="PS50173"/>
    </source>
</evidence>
<feature type="compositionally biased region" description="Basic and acidic residues" evidence="3">
    <location>
        <begin position="486"/>
        <end position="497"/>
    </location>
</feature>
<comment type="similarity">
    <text evidence="1">Belongs to the DNA polymerase type-Y family.</text>
</comment>
<evidence type="ECO:0000313" key="5">
    <source>
        <dbReference type="EMBL" id="KYR02854.1"/>
    </source>
</evidence>
<dbReference type="Gene3D" id="3.30.70.270">
    <property type="match status" value="1"/>
</dbReference>
<dbReference type="Gene3D" id="1.10.150.810">
    <property type="match status" value="2"/>
</dbReference>
<dbReference type="GO" id="GO:0006281">
    <property type="term" value="P:DNA repair"/>
    <property type="evidence" value="ECO:0007669"/>
    <property type="project" value="InterPro"/>
</dbReference>
<dbReference type="InParanoid" id="A0A152A9G4"/>
<reference evidence="5 6" key="1">
    <citation type="submission" date="2015-12" db="EMBL/GenBank/DDBJ databases">
        <title>Dictyostelia acquired genes for synthesis and detection of signals that induce cell-type specialization by lateral gene transfer from prokaryotes.</title>
        <authorList>
            <person name="Gloeckner G."/>
            <person name="Schaap P."/>
        </authorList>
    </citation>
    <scope>NUCLEOTIDE SEQUENCE [LARGE SCALE GENOMIC DNA]</scope>
    <source>
        <strain evidence="5 6">TK</strain>
    </source>
</reference>
<dbReference type="GO" id="GO:0003887">
    <property type="term" value="F:DNA-directed DNA polymerase activity"/>
    <property type="evidence" value="ECO:0007669"/>
    <property type="project" value="InterPro"/>
</dbReference>
<sequence>MEFKAGMESVDFDQINSMLNQFSMGTHFQAKIERETQQTNEYIEEILQKLEHLPTDDVYHKVVDDYLDSLLKCKDTSRTFIHVDMDAFYASVEEMDNHTLKGLPVAVGSMDMLVTSNYKAREYGVRSGIPGMVGLRLCPNLEIVPIRMDRYKEVSQIIRDIFFEFDPNYVSPSLDEGCLDITIYLKDHPELTPVDVASQLQYKIYKATTLTSSMGIACSPLLSKLSSEVNKPNGYFCLTNSHEESFKYLQTIPIKKIPGIGRVRQKLLETLGLQSVEDILESKYELYFILPDKHKEILFKHALGVPIFPTPNLFKVQRKKTMISKEKNCKELYDEKDLKSLMLDIYNFAINTLKQENKIACGMIVKVQDYSFKVQNFPYSLKKDNSEVPQLDIDGYVILSPPTQSPPLSPISSSSNITTTTTISPQNKKKSTKIVLNYKENIEKIWELFEETVKTIKFEQIRCLGLKLVNLIDDNDSLSSPQKQNGELEKEIQTEIHEDSDDEEYIF</sequence>
<name>A0A152A9G4_TIELA</name>
<dbReference type="SUPFAM" id="SSF56672">
    <property type="entry name" value="DNA/RNA polymerases"/>
    <property type="match status" value="1"/>
</dbReference>
<feature type="region of interest" description="Disordered" evidence="3">
    <location>
        <begin position="478"/>
        <end position="507"/>
    </location>
</feature>
<dbReference type="PANTHER" id="PTHR11076:SF33">
    <property type="entry name" value="DNA POLYMERASE KAPPA"/>
    <property type="match status" value="1"/>
</dbReference>
<dbReference type="InterPro" id="IPR001126">
    <property type="entry name" value="UmuC"/>
</dbReference>
<dbReference type="EMBL" id="LODT01000001">
    <property type="protein sequence ID" value="KYR02854.1"/>
    <property type="molecule type" value="Genomic_DNA"/>
</dbReference>
<dbReference type="CDD" id="cd03586">
    <property type="entry name" value="PolY_Pol_IV_kappa"/>
    <property type="match status" value="1"/>
</dbReference>
<dbReference type="InterPro" id="IPR043502">
    <property type="entry name" value="DNA/RNA_pol_sf"/>
</dbReference>
<dbReference type="GO" id="GO:0005634">
    <property type="term" value="C:nucleus"/>
    <property type="evidence" value="ECO:0007669"/>
    <property type="project" value="TreeGrafter"/>
</dbReference>
<dbReference type="InterPro" id="IPR024728">
    <property type="entry name" value="PolY_HhH_motif"/>
</dbReference>
<dbReference type="OrthoDB" id="1747274at2759"/>
<feature type="domain" description="UmuC" evidence="4">
    <location>
        <begin position="80"/>
        <end position="261"/>
    </location>
</feature>
<gene>
    <name evidence="5" type="ORF">DLAC_00324</name>
</gene>
<evidence type="ECO:0000313" key="6">
    <source>
        <dbReference type="Proteomes" id="UP000076078"/>
    </source>
</evidence>
<keyword evidence="6" id="KW-1185">Reference proteome</keyword>
<accession>A0A152A9G4</accession>
<protein>
    <recommendedName>
        <fullName evidence="2">DNA polymerase kappa</fullName>
    </recommendedName>
</protein>
<dbReference type="STRING" id="361077.A0A152A9G4"/>
<evidence type="ECO:0000256" key="3">
    <source>
        <dbReference type="SAM" id="MobiDB-lite"/>
    </source>
</evidence>
<dbReference type="Pfam" id="PF11798">
    <property type="entry name" value="IMS_HHH"/>
    <property type="match status" value="1"/>
</dbReference>
<proteinExistence type="inferred from homology"/>
<dbReference type="Gene3D" id="3.40.1170.60">
    <property type="match status" value="1"/>
</dbReference>
<organism evidence="5 6">
    <name type="scientific">Tieghemostelium lacteum</name>
    <name type="common">Slime mold</name>
    <name type="synonym">Dictyostelium lacteum</name>
    <dbReference type="NCBI Taxonomy" id="361077"/>
    <lineage>
        <taxon>Eukaryota</taxon>
        <taxon>Amoebozoa</taxon>
        <taxon>Evosea</taxon>
        <taxon>Eumycetozoa</taxon>
        <taxon>Dictyostelia</taxon>
        <taxon>Dictyosteliales</taxon>
        <taxon>Raperosteliaceae</taxon>
        <taxon>Tieghemostelium</taxon>
    </lineage>
</organism>
<dbReference type="GO" id="GO:0042276">
    <property type="term" value="P:error-prone translesion synthesis"/>
    <property type="evidence" value="ECO:0007669"/>
    <property type="project" value="TreeGrafter"/>
</dbReference>
<evidence type="ECO:0000256" key="2">
    <source>
        <dbReference type="ARBA" id="ARBA00016178"/>
    </source>
</evidence>
<dbReference type="Proteomes" id="UP000076078">
    <property type="component" value="Unassembled WGS sequence"/>
</dbReference>
<dbReference type="InterPro" id="IPR050116">
    <property type="entry name" value="DNA_polymerase-Y"/>
</dbReference>
<dbReference type="OMA" id="MEFKAGM"/>
<feature type="compositionally biased region" description="Acidic residues" evidence="3">
    <location>
        <begin position="498"/>
        <end position="507"/>
    </location>
</feature>
<dbReference type="FunCoup" id="A0A152A9G4">
    <property type="interactions" value="260"/>
</dbReference>
<dbReference type="Pfam" id="PF00817">
    <property type="entry name" value="IMS"/>
    <property type="match status" value="1"/>
</dbReference>
<dbReference type="AlphaFoldDB" id="A0A152A9G4"/>
<dbReference type="InterPro" id="IPR022880">
    <property type="entry name" value="DNApol_IV"/>
</dbReference>
<comment type="caution">
    <text evidence="5">The sequence shown here is derived from an EMBL/GenBank/DDBJ whole genome shotgun (WGS) entry which is preliminary data.</text>
</comment>